<evidence type="ECO:0000259" key="1">
    <source>
        <dbReference type="PROSITE" id="PS51977"/>
    </source>
</evidence>
<dbReference type="PROSITE" id="PS51977">
    <property type="entry name" value="WGR"/>
    <property type="match status" value="1"/>
</dbReference>
<accession>A0A1H8Z2V8</accession>
<organism evidence="2 3">
    <name type="scientific">Ectothiorhodospira magna</name>
    <dbReference type="NCBI Taxonomy" id="867345"/>
    <lineage>
        <taxon>Bacteria</taxon>
        <taxon>Pseudomonadati</taxon>
        <taxon>Pseudomonadota</taxon>
        <taxon>Gammaproteobacteria</taxon>
        <taxon>Chromatiales</taxon>
        <taxon>Ectothiorhodospiraceae</taxon>
        <taxon>Ectothiorhodospira</taxon>
    </lineage>
</organism>
<reference evidence="2 3" key="1">
    <citation type="submission" date="2016-10" db="EMBL/GenBank/DDBJ databases">
        <authorList>
            <person name="de Groot N.N."/>
        </authorList>
    </citation>
    <scope>NUCLEOTIDE SEQUENCE [LARGE SCALE GENOMIC DNA]</scope>
    <source>
        <strain evidence="2 3">B7-7</strain>
    </source>
</reference>
<dbReference type="CDD" id="cd07996">
    <property type="entry name" value="WGR_MMR_like"/>
    <property type="match status" value="1"/>
</dbReference>
<dbReference type="InterPro" id="IPR036930">
    <property type="entry name" value="WGR_dom_sf"/>
</dbReference>
<dbReference type="InterPro" id="IPR049809">
    <property type="entry name" value="YehF/YfeS-like_WGR"/>
</dbReference>
<gene>
    <name evidence="2" type="ORF">SAMN05421693_101161</name>
</gene>
<dbReference type="InterPro" id="IPR008893">
    <property type="entry name" value="WGR_domain"/>
</dbReference>
<dbReference type="OrthoDB" id="5801306at2"/>
<keyword evidence="3" id="KW-1185">Reference proteome</keyword>
<dbReference type="EMBL" id="FOFO01000001">
    <property type="protein sequence ID" value="SEP58764.1"/>
    <property type="molecule type" value="Genomic_DNA"/>
</dbReference>
<protein>
    <submittedName>
        <fullName evidence="2">WGR domain-containing protein</fullName>
    </submittedName>
</protein>
<feature type="domain" description="WGR" evidence="1">
    <location>
        <begin position="1"/>
        <end position="68"/>
    </location>
</feature>
<evidence type="ECO:0000313" key="2">
    <source>
        <dbReference type="EMBL" id="SEP58764.1"/>
    </source>
</evidence>
<name>A0A1H8Z2V8_9GAMM</name>
<dbReference type="Proteomes" id="UP000199496">
    <property type="component" value="Unassembled WGS sequence"/>
</dbReference>
<proteinExistence type="predicted"/>
<dbReference type="Gene3D" id="2.20.140.10">
    <property type="entry name" value="WGR domain"/>
    <property type="match status" value="1"/>
</dbReference>
<sequence length="68" mass="7649">MARQRLGRGAVTLQPDLFATVALVREWGRLGNRGSGQRKVEPFDDWGQARKALEAAVIGKIKRGYRLR</sequence>
<dbReference type="SUPFAM" id="SSF142921">
    <property type="entry name" value="WGR domain-like"/>
    <property type="match status" value="1"/>
</dbReference>
<dbReference type="RefSeq" id="WP_162273480.1">
    <property type="nucleotide sequence ID" value="NZ_FOFO01000001.1"/>
</dbReference>
<dbReference type="Pfam" id="PF05406">
    <property type="entry name" value="WGR"/>
    <property type="match status" value="1"/>
</dbReference>
<evidence type="ECO:0000313" key="3">
    <source>
        <dbReference type="Proteomes" id="UP000199496"/>
    </source>
</evidence>
<dbReference type="STRING" id="867345.SAMN05421693_101161"/>
<dbReference type="AlphaFoldDB" id="A0A1H8Z2V8"/>